<dbReference type="PANTHER" id="PTHR20898">
    <property type="entry name" value="DAEDALUS ON 3-RELATED-RELATED"/>
    <property type="match status" value="1"/>
</dbReference>
<name>A0A0Q9X1Q5_DROWI</name>
<organism evidence="1 2">
    <name type="scientific">Drosophila willistoni</name>
    <name type="common">Fruit fly</name>
    <dbReference type="NCBI Taxonomy" id="7260"/>
    <lineage>
        <taxon>Eukaryota</taxon>
        <taxon>Metazoa</taxon>
        <taxon>Ecdysozoa</taxon>
        <taxon>Arthropoda</taxon>
        <taxon>Hexapoda</taxon>
        <taxon>Insecta</taxon>
        <taxon>Pterygota</taxon>
        <taxon>Neoptera</taxon>
        <taxon>Endopterygota</taxon>
        <taxon>Diptera</taxon>
        <taxon>Brachycera</taxon>
        <taxon>Muscomorpha</taxon>
        <taxon>Ephydroidea</taxon>
        <taxon>Drosophilidae</taxon>
        <taxon>Drosophila</taxon>
        <taxon>Sophophora</taxon>
    </lineage>
</organism>
<dbReference type="EMBL" id="CH963913">
    <property type="protein sequence ID" value="KRF98683.1"/>
    <property type="molecule type" value="Genomic_DNA"/>
</dbReference>
<keyword evidence="2" id="KW-1185">Reference proteome</keyword>
<sequence>MSFTFVENIIDQKRYDPLLIIIGNLFLDFTNLNHTCPYIGSIIVDGFYLRPQLLTLPLPTGDYMLAMAWYFDKKLQFHTNMSFTYVENIIDQ</sequence>
<dbReference type="SMART" id="SM00697">
    <property type="entry name" value="DM8"/>
    <property type="match status" value="1"/>
</dbReference>
<dbReference type="InParanoid" id="A0A0Q9X1Q5"/>
<dbReference type="OrthoDB" id="7940892at2759"/>
<dbReference type="InterPro" id="IPR010512">
    <property type="entry name" value="DUF1091"/>
</dbReference>
<reference evidence="1 2" key="1">
    <citation type="journal article" date="2007" name="Nature">
        <title>Evolution of genes and genomes on the Drosophila phylogeny.</title>
        <authorList>
            <consortium name="Drosophila 12 Genomes Consortium"/>
            <person name="Clark A.G."/>
            <person name="Eisen M.B."/>
            <person name="Smith D.R."/>
            <person name="Bergman C.M."/>
            <person name="Oliver B."/>
            <person name="Markow T.A."/>
            <person name="Kaufman T.C."/>
            <person name="Kellis M."/>
            <person name="Gelbart W."/>
            <person name="Iyer V.N."/>
            <person name="Pollard D.A."/>
            <person name="Sackton T.B."/>
            <person name="Larracuente A.M."/>
            <person name="Singh N.D."/>
            <person name="Abad J.P."/>
            <person name="Abt D.N."/>
            <person name="Adryan B."/>
            <person name="Aguade M."/>
            <person name="Akashi H."/>
            <person name="Anderson W.W."/>
            <person name="Aquadro C.F."/>
            <person name="Ardell D.H."/>
            <person name="Arguello R."/>
            <person name="Artieri C.G."/>
            <person name="Barbash D.A."/>
            <person name="Barker D."/>
            <person name="Barsanti P."/>
            <person name="Batterham P."/>
            <person name="Batzoglou S."/>
            <person name="Begun D."/>
            <person name="Bhutkar A."/>
            <person name="Blanco E."/>
            <person name="Bosak S.A."/>
            <person name="Bradley R.K."/>
            <person name="Brand A.D."/>
            <person name="Brent M.R."/>
            <person name="Brooks A.N."/>
            <person name="Brown R.H."/>
            <person name="Butlin R.K."/>
            <person name="Caggese C."/>
            <person name="Calvi B.R."/>
            <person name="Bernardo de Carvalho A."/>
            <person name="Caspi A."/>
            <person name="Castrezana S."/>
            <person name="Celniker S.E."/>
            <person name="Chang J.L."/>
            <person name="Chapple C."/>
            <person name="Chatterji S."/>
            <person name="Chinwalla A."/>
            <person name="Civetta A."/>
            <person name="Clifton S.W."/>
            <person name="Comeron J.M."/>
            <person name="Costello J.C."/>
            <person name="Coyne J.A."/>
            <person name="Daub J."/>
            <person name="David R.G."/>
            <person name="Delcher A.L."/>
            <person name="Delehaunty K."/>
            <person name="Do C.B."/>
            <person name="Ebling H."/>
            <person name="Edwards K."/>
            <person name="Eickbush T."/>
            <person name="Evans J.D."/>
            <person name="Filipski A."/>
            <person name="Findeiss S."/>
            <person name="Freyhult E."/>
            <person name="Fulton L."/>
            <person name="Fulton R."/>
            <person name="Garcia A.C."/>
            <person name="Gardiner A."/>
            <person name="Garfield D.A."/>
            <person name="Garvin B.E."/>
            <person name="Gibson G."/>
            <person name="Gilbert D."/>
            <person name="Gnerre S."/>
            <person name="Godfrey J."/>
            <person name="Good R."/>
            <person name="Gotea V."/>
            <person name="Gravely B."/>
            <person name="Greenberg A.J."/>
            <person name="Griffiths-Jones S."/>
            <person name="Gross S."/>
            <person name="Guigo R."/>
            <person name="Gustafson E.A."/>
            <person name="Haerty W."/>
            <person name="Hahn M.W."/>
            <person name="Halligan D.L."/>
            <person name="Halpern A.L."/>
            <person name="Halter G.M."/>
            <person name="Han M.V."/>
            <person name="Heger A."/>
            <person name="Hillier L."/>
            <person name="Hinrichs A.S."/>
            <person name="Holmes I."/>
            <person name="Hoskins R.A."/>
            <person name="Hubisz M.J."/>
            <person name="Hultmark D."/>
            <person name="Huntley M.A."/>
            <person name="Jaffe D.B."/>
            <person name="Jagadeeshan S."/>
            <person name="Jeck W.R."/>
            <person name="Johnson J."/>
            <person name="Jones C.D."/>
            <person name="Jordan W.C."/>
            <person name="Karpen G.H."/>
            <person name="Kataoka E."/>
            <person name="Keightley P.D."/>
            <person name="Kheradpour P."/>
            <person name="Kirkness E.F."/>
            <person name="Koerich L.B."/>
            <person name="Kristiansen K."/>
            <person name="Kudrna D."/>
            <person name="Kulathinal R.J."/>
            <person name="Kumar S."/>
            <person name="Kwok R."/>
            <person name="Lander E."/>
            <person name="Langley C.H."/>
            <person name="Lapoint R."/>
            <person name="Lazzaro B.P."/>
            <person name="Lee S.J."/>
            <person name="Levesque L."/>
            <person name="Li R."/>
            <person name="Lin C.F."/>
            <person name="Lin M.F."/>
            <person name="Lindblad-Toh K."/>
            <person name="Llopart A."/>
            <person name="Long M."/>
            <person name="Low L."/>
            <person name="Lozovsky E."/>
            <person name="Lu J."/>
            <person name="Luo M."/>
            <person name="Machado C.A."/>
            <person name="Makalowski W."/>
            <person name="Marzo M."/>
            <person name="Matsuda M."/>
            <person name="Matzkin L."/>
            <person name="McAllister B."/>
            <person name="McBride C.S."/>
            <person name="McKernan B."/>
            <person name="McKernan K."/>
            <person name="Mendez-Lago M."/>
            <person name="Minx P."/>
            <person name="Mollenhauer M.U."/>
            <person name="Montooth K."/>
            <person name="Mount S.M."/>
            <person name="Mu X."/>
            <person name="Myers E."/>
            <person name="Negre B."/>
            <person name="Newfeld S."/>
            <person name="Nielsen R."/>
            <person name="Noor M.A."/>
            <person name="O'Grady P."/>
            <person name="Pachter L."/>
            <person name="Papaceit M."/>
            <person name="Parisi M.J."/>
            <person name="Parisi M."/>
            <person name="Parts L."/>
            <person name="Pedersen J.S."/>
            <person name="Pesole G."/>
            <person name="Phillippy A.M."/>
            <person name="Ponting C.P."/>
            <person name="Pop M."/>
            <person name="Porcelli D."/>
            <person name="Powell J.R."/>
            <person name="Prohaska S."/>
            <person name="Pruitt K."/>
            <person name="Puig M."/>
            <person name="Quesneville H."/>
            <person name="Ram K.R."/>
            <person name="Rand D."/>
            <person name="Rasmussen M.D."/>
            <person name="Reed L.K."/>
            <person name="Reenan R."/>
            <person name="Reily A."/>
            <person name="Remington K.A."/>
            <person name="Rieger T.T."/>
            <person name="Ritchie M.G."/>
            <person name="Robin C."/>
            <person name="Rogers Y.H."/>
            <person name="Rohde C."/>
            <person name="Rozas J."/>
            <person name="Rubenfield M.J."/>
            <person name="Ruiz A."/>
            <person name="Russo S."/>
            <person name="Salzberg S.L."/>
            <person name="Sanchez-Gracia A."/>
            <person name="Saranga D.J."/>
            <person name="Sato H."/>
            <person name="Schaeffer S.W."/>
            <person name="Schatz M.C."/>
            <person name="Schlenke T."/>
            <person name="Schwartz R."/>
            <person name="Segarra C."/>
            <person name="Singh R.S."/>
            <person name="Sirot L."/>
            <person name="Sirota M."/>
            <person name="Sisneros N.B."/>
            <person name="Smith C.D."/>
            <person name="Smith T.F."/>
            <person name="Spieth J."/>
            <person name="Stage D.E."/>
            <person name="Stark A."/>
            <person name="Stephan W."/>
            <person name="Strausberg R.L."/>
            <person name="Strempel S."/>
            <person name="Sturgill D."/>
            <person name="Sutton G."/>
            <person name="Sutton G.G."/>
            <person name="Tao W."/>
            <person name="Teichmann S."/>
            <person name="Tobari Y.N."/>
            <person name="Tomimura Y."/>
            <person name="Tsolas J.M."/>
            <person name="Valente V.L."/>
            <person name="Venter E."/>
            <person name="Venter J.C."/>
            <person name="Vicario S."/>
            <person name="Vieira F.G."/>
            <person name="Vilella A.J."/>
            <person name="Villasante A."/>
            <person name="Walenz B."/>
            <person name="Wang J."/>
            <person name="Wasserman M."/>
            <person name="Watts T."/>
            <person name="Wilson D."/>
            <person name="Wilson R.K."/>
            <person name="Wing R.A."/>
            <person name="Wolfner M.F."/>
            <person name="Wong A."/>
            <person name="Wong G.K."/>
            <person name="Wu C.I."/>
            <person name="Wu G."/>
            <person name="Yamamoto D."/>
            <person name="Yang H.P."/>
            <person name="Yang S.P."/>
            <person name="Yorke J.A."/>
            <person name="Yoshida K."/>
            <person name="Zdobnov E."/>
            <person name="Zhang P."/>
            <person name="Zhang Y."/>
            <person name="Zimin A.V."/>
            <person name="Baldwin J."/>
            <person name="Abdouelleil A."/>
            <person name="Abdulkadir J."/>
            <person name="Abebe A."/>
            <person name="Abera B."/>
            <person name="Abreu J."/>
            <person name="Acer S.C."/>
            <person name="Aftuck L."/>
            <person name="Alexander A."/>
            <person name="An P."/>
            <person name="Anderson E."/>
            <person name="Anderson S."/>
            <person name="Arachi H."/>
            <person name="Azer M."/>
            <person name="Bachantsang P."/>
            <person name="Barry A."/>
            <person name="Bayul T."/>
            <person name="Berlin A."/>
            <person name="Bessette D."/>
            <person name="Bloom T."/>
            <person name="Blye J."/>
            <person name="Boguslavskiy L."/>
            <person name="Bonnet C."/>
            <person name="Boukhgalter B."/>
            <person name="Bourzgui I."/>
            <person name="Brown A."/>
            <person name="Cahill P."/>
            <person name="Channer S."/>
            <person name="Cheshatsang Y."/>
            <person name="Chuda L."/>
            <person name="Citroen M."/>
            <person name="Collymore A."/>
            <person name="Cooke P."/>
            <person name="Costello M."/>
            <person name="D'Aco K."/>
            <person name="Daza R."/>
            <person name="De Haan G."/>
            <person name="DeGray S."/>
            <person name="DeMaso C."/>
            <person name="Dhargay N."/>
            <person name="Dooley K."/>
            <person name="Dooley E."/>
            <person name="Doricent M."/>
            <person name="Dorje P."/>
            <person name="Dorjee K."/>
            <person name="Dupes A."/>
            <person name="Elong R."/>
            <person name="Falk J."/>
            <person name="Farina A."/>
            <person name="Faro S."/>
            <person name="Ferguson D."/>
            <person name="Fisher S."/>
            <person name="Foley C.D."/>
            <person name="Franke A."/>
            <person name="Friedrich D."/>
            <person name="Gadbois L."/>
            <person name="Gearin G."/>
            <person name="Gearin C.R."/>
            <person name="Giannoukos G."/>
            <person name="Goode T."/>
            <person name="Graham J."/>
            <person name="Grandbois E."/>
            <person name="Grewal S."/>
            <person name="Gyaltsen K."/>
            <person name="Hafez N."/>
            <person name="Hagos B."/>
            <person name="Hall J."/>
            <person name="Henson C."/>
            <person name="Hollinger A."/>
            <person name="Honan T."/>
            <person name="Huard M.D."/>
            <person name="Hughes L."/>
            <person name="Hurhula B."/>
            <person name="Husby M.E."/>
            <person name="Kamat A."/>
            <person name="Kanga B."/>
            <person name="Kashin S."/>
            <person name="Khazanovich D."/>
            <person name="Kisner P."/>
            <person name="Lance K."/>
            <person name="Lara M."/>
            <person name="Lee W."/>
            <person name="Lennon N."/>
            <person name="Letendre F."/>
            <person name="LeVine R."/>
            <person name="Lipovsky A."/>
            <person name="Liu X."/>
            <person name="Liu J."/>
            <person name="Liu S."/>
            <person name="Lokyitsang T."/>
            <person name="Lokyitsang Y."/>
            <person name="Lubonja R."/>
            <person name="Lui A."/>
            <person name="MacDonald P."/>
            <person name="Magnisalis V."/>
            <person name="Maru K."/>
            <person name="Matthews C."/>
            <person name="McCusker W."/>
            <person name="McDonough S."/>
            <person name="Mehta T."/>
            <person name="Meldrim J."/>
            <person name="Meneus L."/>
            <person name="Mihai O."/>
            <person name="Mihalev A."/>
            <person name="Mihova T."/>
            <person name="Mittelman R."/>
            <person name="Mlenga V."/>
            <person name="Montmayeur A."/>
            <person name="Mulrain L."/>
            <person name="Navidi A."/>
            <person name="Naylor J."/>
            <person name="Negash T."/>
            <person name="Nguyen T."/>
            <person name="Nguyen N."/>
            <person name="Nicol R."/>
            <person name="Norbu C."/>
            <person name="Norbu N."/>
            <person name="Novod N."/>
            <person name="O'Neill B."/>
            <person name="Osman S."/>
            <person name="Markiewicz E."/>
            <person name="Oyono O.L."/>
            <person name="Patti C."/>
            <person name="Phunkhang P."/>
            <person name="Pierre F."/>
            <person name="Priest M."/>
            <person name="Raghuraman S."/>
            <person name="Rege F."/>
            <person name="Reyes R."/>
            <person name="Rise C."/>
            <person name="Rogov P."/>
            <person name="Ross K."/>
            <person name="Ryan E."/>
            <person name="Settipalli S."/>
            <person name="Shea T."/>
            <person name="Sherpa N."/>
            <person name="Shi L."/>
            <person name="Shih D."/>
            <person name="Sparrow T."/>
            <person name="Spaulding J."/>
            <person name="Stalker J."/>
            <person name="Stange-Thomann N."/>
            <person name="Stavropoulos S."/>
            <person name="Stone C."/>
            <person name="Strader C."/>
            <person name="Tesfaye S."/>
            <person name="Thomson T."/>
            <person name="Thoulutsang Y."/>
            <person name="Thoulutsang D."/>
            <person name="Topham K."/>
            <person name="Topping I."/>
            <person name="Tsamla T."/>
            <person name="Vassiliev H."/>
            <person name="Vo A."/>
            <person name="Wangchuk T."/>
            <person name="Wangdi T."/>
            <person name="Weiand M."/>
            <person name="Wilkinson J."/>
            <person name="Wilson A."/>
            <person name="Yadav S."/>
            <person name="Young G."/>
            <person name="Yu Q."/>
            <person name="Zembek L."/>
            <person name="Zhong D."/>
            <person name="Zimmer A."/>
            <person name="Zwirko Z."/>
            <person name="Jaffe D.B."/>
            <person name="Alvarez P."/>
            <person name="Brockman W."/>
            <person name="Butler J."/>
            <person name="Chin C."/>
            <person name="Gnerre S."/>
            <person name="Grabherr M."/>
            <person name="Kleber M."/>
            <person name="Mauceli E."/>
            <person name="MacCallum I."/>
        </authorList>
    </citation>
    <scope>NUCLEOTIDE SEQUENCE [LARGE SCALE GENOMIC DNA]</scope>
    <source>
        <strain evidence="2">Tucson 14030-0811.24</strain>
    </source>
</reference>
<accession>A0A0Q9X1Q5</accession>
<dbReference type="AlphaFoldDB" id="A0A0Q9X1Q5"/>
<dbReference type="Pfam" id="PF06477">
    <property type="entry name" value="DUF1091"/>
    <property type="match status" value="1"/>
</dbReference>
<evidence type="ECO:0000313" key="1">
    <source>
        <dbReference type="EMBL" id="KRF98683.1"/>
    </source>
</evidence>
<gene>
    <name evidence="1" type="primary">Dwil\GK27478</name>
    <name evidence="1" type="ORF">Dwil_GK27478</name>
</gene>
<protein>
    <submittedName>
        <fullName evidence="1">Uncharacterized protein</fullName>
    </submittedName>
</protein>
<dbReference type="Proteomes" id="UP000007798">
    <property type="component" value="Unassembled WGS sequence"/>
</dbReference>
<evidence type="ECO:0000313" key="2">
    <source>
        <dbReference type="Proteomes" id="UP000007798"/>
    </source>
</evidence>
<dbReference type="PANTHER" id="PTHR20898:SF0">
    <property type="entry name" value="DAEDALUS ON 3-RELATED"/>
    <property type="match status" value="1"/>
</dbReference>
<proteinExistence type="predicted"/>